<evidence type="ECO:0000256" key="3">
    <source>
        <dbReference type="ARBA" id="ARBA00022842"/>
    </source>
</evidence>
<dbReference type="Pfam" id="PF00702">
    <property type="entry name" value="Hydrolase"/>
    <property type="match status" value="1"/>
</dbReference>
<proteinExistence type="predicted"/>
<dbReference type="InterPro" id="IPR006439">
    <property type="entry name" value="HAD-SF_hydro_IA"/>
</dbReference>
<dbReference type="PRINTS" id="PR00413">
    <property type="entry name" value="HADHALOGNASE"/>
</dbReference>
<dbReference type="PANTHER" id="PTHR46470">
    <property type="entry name" value="N-ACYLNEURAMINATE-9-PHOSPHATASE"/>
    <property type="match status" value="1"/>
</dbReference>
<dbReference type="Proteomes" id="UP001596058">
    <property type="component" value="Unassembled WGS sequence"/>
</dbReference>
<sequence>MRRTHILFDFFGTLVDYSPSRTEQGYDSTYALLRELGAALTYEEFLDAWARVSAGFDRLSDLDDHEFSMAEAGTELLGQVLPREPGPAEVEEFVTRYVGEWSAGVHYLPGLKELVGELSGEHRLAVVTNTHLATLVPGHLTAMGLLEAFDAVVTSVEVGWRKPHPAIYATALDLLGIEASAAVFVGDTYGPDFEGPERCGMEAYLIDPHRRAAVPEERRLGSVFDLPERLRTRSGARGVAGR</sequence>
<dbReference type="EC" id="3.1.3.-" evidence="4"/>
<comment type="cofactor">
    <cofactor evidence="1">
        <name>Mg(2+)</name>
        <dbReference type="ChEBI" id="CHEBI:18420"/>
    </cofactor>
</comment>
<comment type="caution">
    <text evidence="4">The sequence shown here is derived from an EMBL/GenBank/DDBJ whole genome shotgun (WGS) entry which is preliminary data.</text>
</comment>
<evidence type="ECO:0000313" key="5">
    <source>
        <dbReference type="Proteomes" id="UP001596058"/>
    </source>
</evidence>
<dbReference type="NCBIfam" id="TIGR01549">
    <property type="entry name" value="HAD-SF-IA-v1"/>
    <property type="match status" value="1"/>
</dbReference>
<dbReference type="SFLD" id="SFLDG01129">
    <property type="entry name" value="C1.5:_HAD__Beta-PGM__Phosphata"/>
    <property type="match status" value="1"/>
</dbReference>
<evidence type="ECO:0000313" key="4">
    <source>
        <dbReference type="EMBL" id="MFC5835803.1"/>
    </source>
</evidence>
<dbReference type="EMBL" id="JBHSPA010000136">
    <property type="protein sequence ID" value="MFC5835803.1"/>
    <property type="molecule type" value="Genomic_DNA"/>
</dbReference>
<name>A0ABW1DG53_9ACTN</name>
<protein>
    <submittedName>
        <fullName evidence="4">HAD family hydrolase</fullName>
        <ecNumber evidence="4">3.1.3.-</ecNumber>
    </submittedName>
</protein>
<evidence type="ECO:0000256" key="1">
    <source>
        <dbReference type="ARBA" id="ARBA00001946"/>
    </source>
</evidence>
<dbReference type="SFLD" id="SFLDS00003">
    <property type="entry name" value="Haloacid_Dehalogenase"/>
    <property type="match status" value="1"/>
</dbReference>
<keyword evidence="5" id="KW-1185">Reference proteome</keyword>
<reference evidence="5" key="1">
    <citation type="journal article" date="2019" name="Int. J. Syst. Evol. Microbiol.">
        <title>The Global Catalogue of Microorganisms (GCM) 10K type strain sequencing project: providing services to taxonomists for standard genome sequencing and annotation.</title>
        <authorList>
            <consortium name="The Broad Institute Genomics Platform"/>
            <consortium name="The Broad Institute Genome Sequencing Center for Infectious Disease"/>
            <person name="Wu L."/>
            <person name="Ma J."/>
        </authorList>
    </citation>
    <scope>NUCLEOTIDE SEQUENCE [LARGE SCALE GENOMIC DNA]</scope>
    <source>
        <strain evidence="5">CCUG 53903</strain>
    </source>
</reference>
<dbReference type="RefSeq" id="WP_379525213.1">
    <property type="nucleotide sequence ID" value="NZ_JBHSPA010000136.1"/>
</dbReference>
<dbReference type="Gene3D" id="3.40.50.1000">
    <property type="entry name" value="HAD superfamily/HAD-like"/>
    <property type="match status" value="1"/>
</dbReference>
<dbReference type="InterPro" id="IPR023214">
    <property type="entry name" value="HAD_sf"/>
</dbReference>
<dbReference type="InterPro" id="IPR051400">
    <property type="entry name" value="HAD-like_hydrolase"/>
</dbReference>
<accession>A0ABW1DG53</accession>
<dbReference type="GO" id="GO:0016787">
    <property type="term" value="F:hydrolase activity"/>
    <property type="evidence" value="ECO:0007669"/>
    <property type="project" value="UniProtKB-KW"/>
</dbReference>
<keyword evidence="3" id="KW-0460">Magnesium</keyword>
<dbReference type="Gene3D" id="1.10.150.240">
    <property type="entry name" value="Putative phosphatase, domain 2"/>
    <property type="match status" value="1"/>
</dbReference>
<organism evidence="4 5">
    <name type="scientific">Nonomuraea insulae</name>
    <dbReference type="NCBI Taxonomy" id="1616787"/>
    <lineage>
        <taxon>Bacteria</taxon>
        <taxon>Bacillati</taxon>
        <taxon>Actinomycetota</taxon>
        <taxon>Actinomycetes</taxon>
        <taxon>Streptosporangiales</taxon>
        <taxon>Streptosporangiaceae</taxon>
        <taxon>Nonomuraea</taxon>
    </lineage>
</organism>
<dbReference type="InterPro" id="IPR023198">
    <property type="entry name" value="PGP-like_dom2"/>
</dbReference>
<dbReference type="NCBIfam" id="TIGR01509">
    <property type="entry name" value="HAD-SF-IA-v3"/>
    <property type="match status" value="1"/>
</dbReference>
<dbReference type="SUPFAM" id="SSF56784">
    <property type="entry name" value="HAD-like"/>
    <property type="match status" value="1"/>
</dbReference>
<dbReference type="PANTHER" id="PTHR46470:SF4">
    <property type="entry name" value="5-AMINO-6-(5-PHOSPHO-D-RIBITYLAMINO)URACIL PHOSPHATASE YIGB"/>
    <property type="match status" value="1"/>
</dbReference>
<evidence type="ECO:0000256" key="2">
    <source>
        <dbReference type="ARBA" id="ARBA00022801"/>
    </source>
</evidence>
<keyword evidence="2 4" id="KW-0378">Hydrolase</keyword>
<dbReference type="InterPro" id="IPR036412">
    <property type="entry name" value="HAD-like_sf"/>
</dbReference>
<gene>
    <name evidence="4" type="ORF">ACFPZ3_69305</name>
</gene>